<dbReference type="GO" id="GO:0050897">
    <property type="term" value="F:cobalt ion binding"/>
    <property type="evidence" value="ECO:0007669"/>
    <property type="project" value="TreeGrafter"/>
</dbReference>
<feature type="region of interest" description="Disordered" evidence="6">
    <location>
        <begin position="230"/>
        <end position="249"/>
    </location>
</feature>
<evidence type="ECO:0000256" key="5">
    <source>
        <dbReference type="SAM" id="Coils"/>
    </source>
</evidence>
<evidence type="ECO:0000256" key="4">
    <source>
        <dbReference type="ARBA" id="ARBA00023136"/>
    </source>
</evidence>
<evidence type="ECO:0000256" key="7">
    <source>
        <dbReference type="SAM" id="Phobius"/>
    </source>
</evidence>
<comment type="subcellular location">
    <subcellularLocation>
        <location evidence="1">Cell membrane</location>
        <topology evidence="1">Multi-pass membrane protein</topology>
    </subcellularLocation>
</comment>
<comment type="caution">
    <text evidence="8">The sequence shown here is derived from an EMBL/GenBank/DDBJ whole genome shotgun (WGS) entry which is preliminary data.</text>
</comment>
<feature type="region of interest" description="Disordered" evidence="6">
    <location>
        <begin position="1"/>
        <end position="30"/>
    </location>
</feature>
<dbReference type="GO" id="GO:0015087">
    <property type="term" value="F:cobalt ion transmembrane transporter activity"/>
    <property type="evidence" value="ECO:0007669"/>
    <property type="project" value="TreeGrafter"/>
</dbReference>
<accession>A0A9P6C0S0</accession>
<evidence type="ECO:0000256" key="2">
    <source>
        <dbReference type="ARBA" id="ARBA00022692"/>
    </source>
</evidence>
<feature type="transmembrane region" description="Helical" evidence="7">
    <location>
        <begin position="491"/>
        <end position="511"/>
    </location>
</feature>
<keyword evidence="4 7" id="KW-0472">Membrane</keyword>
<gene>
    <name evidence="8" type="ORF">P691DRAFT_735815</name>
</gene>
<dbReference type="GO" id="GO:0005886">
    <property type="term" value="C:plasma membrane"/>
    <property type="evidence" value="ECO:0007669"/>
    <property type="project" value="UniProtKB-SubCell"/>
</dbReference>
<protein>
    <submittedName>
        <fullName evidence="8">Uncharacterized protein</fullName>
    </submittedName>
</protein>
<dbReference type="Pfam" id="PF01544">
    <property type="entry name" value="CorA"/>
    <property type="match status" value="1"/>
</dbReference>
<dbReference type="InterPro" id="IPR002523">
    <property type="entry name" value="MgTranspt_CorA/ZnTranspt_ZntB"/>
</dbReference>
<dbReference type="Proteomes" id="UP000807342">
    <property type="component" value="Unassembled WGS sequence"/>
</dbReference>
<dbReference type="EMBL" id="MU151340">
    <property type="protein sequence ID" value="KAF9444895.1"/>
    <property type="molecule type" value="Genomic_DNA"/>
</dbReference>
<dbReference type="GO" id="GO:0015095">
    <property type="term" value="F:magnesium ion transmembrane transporter activity"/>
    <property type="evidence" value="ECO:0007669"/>
    <property type="project" value="TreeGrafter"/>
</dbReference>
<evidence type="ECO:0000256" key="3">
    <source>
        <dbReference type="ARBA" id="ARBA00022989"/>
    </source>
</evidence>
<name>A0A9P6C0S0_9AGAR</name>
<dbReference type="AlphaFoldDB" id="A0A9P6C0S0"/>
<dbReference type="OrthoDB" id="3231000at2759"/>
<dbReference type="PANTHER" id="PTHR46494">
    <property type="entry name" value="CORA FAMILY METAL ION TRANSPORTER (EUROFUNG)"/>
    <property type="match status" value="1"/>
</dbReference>
<dbReference type="SUPFAM" id="SSF144083">
    <property type="entry name" value="Magnesium transport protein CorA, transmembrane region"/>
    <property type="match status" value="1"/>
</dbReference>
<proteinExistence type="predicted"/>
<feature type="coiled-coil region" evidence="5">
    <location>
        <begin position="427"/>
        <end position="454"/>
    </location>
</feature>
<feature type="transmembrane region" description="Helical" evidence="7">
    <location>
        <begin position="523"/>
        <end position="544"/>
    </location>
</feature>
<feature type="compositionally biased region" description="Basic and acidic residues" evidence="6">
    <location>
        <begin position="14"/>
        <end position="23"/>
    </location>
</feature>
<dbReference type="Gene3D" id="1.20.58.340">
    <property type="entry name" value="Magnesium transport protein CorA, transmembrane region"/>
    <property type="match status" value="1"/>
</dbReference>
<keyword evidence="9" id="KW-1185">Reference proteome</keyword>
<dbReference type="GO" id="GO:0000287">
    <property type="term" value="F:magnesium ion binding"/>
    <property type="evidence" value="ECO:0007669"/>
    <property type="project" value="TreeGrafter"/>
</dbReference>
<feature type="compositionally biased region" description="Polar residues" evidence="6">
    <location>
        <begin position="1"/>
        <end position="13"/>
    </location>
</feature>
<evidence type="ECO:0000313" key="8">
    <source>
        <dbReference type="EMBL" id="KAF9444895.1"/>
    </source>
</evidence>
<reference evidence="8" key="1">
    <citation type="submission" date="2020-11" db="EMBL/GenBank/DDBJ databases">
        <authorList>
            <consortium name="DOE Joint Genome Institute"/>
            <person name="Ahrendt S."/>
            <person name="Riley R."/>
            <person name="Andreopoulos W."/>
            <person name="Labutti K."/>
            <person name="Pangilinan J."/>
            <person name="Ruiz-Duenas F.J."/>
            <person name="Barrasa J.M."/>
            <person name="Sanchez-Garcia M."/>
            <person name="Camarero S."/>
            <person name="Miyauchi S."/>
            <person name="Serrano A."/>
            <person name="Linde D."/>
            <person name="Babiker R."/>
            <person name="Drula E."/>
            <person name="Ayuso-Fernandez I."/>
            <person name="Pacheco R."/>
            <person name="Padilla G."/>
            <person name="Ferreira P."/>
            <person name="Barriuso J."/>
            <person name="Kellner H."/>
            <person name="Castanera R."/>
            <person name="Alfaro M."/>
            <person name="Ramirez L."/>
            <person name="Pisabarro A.G."/>
            <person name="Kuo A."/>
            <person name="Tritt A."/>
            <person name="Lipzen A."/>
            <person name="He G."/>
            <person name="Yan M."/>
            <person name="Ng V."/>
            <person name="Cullen D."/>
            <person name="Martin F."/>
            <person name="Rosso M.-N."/>
            <person name="Henrissat B."/>
            <person name="Hibbett D."/>
            <person name="Martinez A.T."/>
            <person name="Grigoriev I.V."/>
        </authorList>
    </citation>
    <scope>NUCLEOTIDE SEQUENCE</scope>
    <source>
        <strain evidence="8">MF-IS2</strain>
    </source>
</reference>
<dbReference type="PANTHER" id="PTHR46494:SF1">
    <property type="entry name" value="CORA FAMILY METAL ION TRANSPORTER (EUROFUNG)"/>
    <property type="match status" value="1"/>
</dbReference>
<organism evidence="8 9">
    <name type="scientific">Macrolepiota fuliginosa MF-IS2</name>
    <dbReference type="NCBI Taxonomy" id="1400762"/>
    <lineage>
        <taxon>Eukaryota</taxon>
        <taxon>Fungi</taxon>
        <taxon>Dikarya</taxon>
        <taxon>Basidiomycota</taxon>
        <taxon>Agaricomycotina</taxon>
        <taxon>Agaricomycetes</taxon>
        <taxon>Agaricomycetidae</taxon>
        <taxon>Agaricales</taxon>
        <taxon>Agaricineae</taxon>
        <taxon>Agaricaceae</taxon>
        <taxon>Macrolepiota</taxon>
    </lineage>
</organism>
<evidence type="ECO:0000256" key="6">
    <source>
        <dbReference type="SAM" id="MobiDB-lite"/>
    </source>
</evidence>
<dbReference type="InterPro" id="IPR045863">
    <property type="entry name" value="CorA_TM1_TM2"/>
</dbReference>
<keyword evidence="2 7" id="KW-0812">Transmembrane</keyword>
<evidence type="ECO:0000313" key="9">
    <source>
        <dbReference type="Proteomes" id="UP000807342"/>
    </source>
</evidence>
<keyword evidence="3 7" id="KW-1133">Transmembrane helix</keyword>
<sequence length="605" mass="69764">MYSSRKAFQSTESHILEPRDGTGKSRAHLLPSPSFRHAAPSAPWPWVDIDDNINNDQMNLMNGGAPPIPELCDHGAACNNCWRGYPESRFPNWTRAQVKKSRIADAVARVQETDCICHHVDVDVDGIFRNAEGFIAMPGQAESTWKDILRIERPSWSRTRAVFIENLSGPMLQMLGTRYNIEPFFFSSSLNWIPSRFQEDMQPGIGDHITITLTFLRSVSTQKMPDYKAATRPYSGDMNSSSESVSSIKNGKVPQSTLFEESIDTKAPLKLRYNDRYLCLDLLSVHLIRNIDGNTIISYHPSLNLPTTAAEELHDRIRFAGQSVYWQKMFQESSDPTLLLLTYLWHALYAWDQSLEHLYHHICQLESKVIDTGRWKITQDLHVIRAHQLFYASLLGDFKKSVEFIRKHQNPAMSSDRIDKHDREISKMFLERECDNLVQEIDRLTKDLLMQESRLKNVMNLVFCSVNISDSRLMRDMTSAAMRDSSAMKQIAYLTMIFLPASFVAGLFGMNTREIVPGTNGDLRYYVALALPLTIFTIWVIIAFQSQYLLKNKSFFARLGWPWFLLHAWWTGRRNRQERAHQVVDRTIKEDYDHEIEYKGSDSFV</sequence>
<keyword evidence="5" id="KW-0175">Coiled coil</keyword>
<evidence type="ECO:0000256" key="1">
    <source>
        <dbReference type="ARBA" id="ARBA00004651"/>
    </source>
</evidence>